<keyword evidence="2" id="KW-0238">DNA-binding</keyword>
<dbReference type="EMBL" id="JAOQIO010000124">
    <property type="protein sequence ID" value="MCU6797850.1"/>
    <property type="molecule type" value="Genomic_DNA"/>
</dbReference>
<dbReference type="Gene3D" id="1.10.10.60">
    <property type="entry name" value="Homeodomain-like"/>
    <property type="match status" value="2"/>
</dbReference>
<organism evidence="6 7">
    <name type="scientific">Paenibacillus baimaensis</name>
    <dbReference type="NCBI Taxonomy" id="2982185"/>
    <lineage>
        <taxon>Bacteria</taxon>
        <taxon>Bacillati</taxon>
        <taxon>Bacillota</taxon>
        <taxon>Bacilli</taxon>
        <taxon>Bacillales</taxon>
        <taxon>Paenibacillaceae</taxon>
        <taxon>Paenibacillus</taxon>
    </lineage>
</organism>
<dbReference type="SUPFAM" id="SSF46689">
    <property type="entry name" value="Homeodomain-like"/>
    <property type="match status" value="1"/>
</dbReference>
<dbReference type="PANTHER" id="PTHR43280:SF10">
    <property type="entry name" value="REGULATORY PROTEIN POCR"/>
    <property type="match status" value="1"/>
</dbReference>
<dbReference type="InterPro" id="IPR018060">
    <property type="entry name" value="HTH_AraC"/>
</dbReference>
<sequence length="744" mass="87336">MKKVWYQRMLWSYIPMFMIVVCFLFFVFFQTLAEQNKKDLSMANQVFTRQVLYYIDATLQSIDYLVINELLNNELFKQFFEETDSGDVLLNYKIADKIKNLKQMNPLIDSIYLVRYHDQFVYNGNILNGRESFTDAAFVDQMKRDAYPNQWSNLRKFREFVRMDTKSVVSLVRHSPSNVEKGVLVVNVSTAQLQKKVLELYHNSFRFVSLFDRNGELLFDDGHSLDSQIEDNQMISAEASTYTGWVIRSGLMAGTLISVASTVSGFWIVLGIIAFTLGMISILYVTRKNYKPIDELLSRIHAYSHPMKPIIGGDKIDEFKVIGTALGSLMEQSNRIAQQYEDELRVRKKLFFHELLRGAPKIQLPEWSTQMRRLQMSDTFEQQLVIVAEIDRSTDFIQAYSEHDQYLIKFVMASAFKEVMDSHRIPVWIEWTSDHQLSAIVSRPNKEEATNDLIFAACEQVQTWLKANLKYTVTMALGTIAEQPVDIVHSYKAALRSLQYKAVLGHNRIILQKDLELHSQEDRLKYVQLLLKMIESFGIYQEKWQQCLETIFCEMKKDMLSREFILIVLNDLICSLKKELSKMPKTGSWMEEGELERLEQAMHQFETLEEIQEQFTEVLNSWFQRVEAFHNRAQLHELLRELKQYIEQNFMNPELSLDHLGQQFRMNGKYISYVFKEEFGEKFIDFLTQIRMRQAQQWLCETDWPIQDISEKVGYANSISFRRVFKKHSGVSPGDYRKVKSAYK</sequence>
<evidence type="ECO:0000256" key="1">
    <source>
        <dbReference type="ARBA" id="ARBA00023015"/>
    </source>
</evidence>
<keyword evidence="3" id="KW-0804">Transcription</keyword>
<gene>
    <name evidence="6" type="ORF">OB236_37580</name>
</gene>
<evidence type="ECO:0000313" key="7">
    <source>
        <dbReference type="Proteomes" id="UP001652445"/>
    </source>
</evidence>
<accession>A0ABT2UTA0</accession>
<keyword evidence="4" id="KW-1133">Transmembrane helix</keyword>
<feature type="domain" description="HTH araC/xylS-type" evidence="5">
    <location>
        <begin position="640"/>
        <end position="739"/>
    </location>
</feature>
<dbReference type="InterPro" id="IPR041522">
    <property type="entry name" value="CdaR_GGDEF"/>
</dbReference>
<keyword evidence="1" id="KW-0805">Transcription regulation</keyword>
<dbReference type="InterPro" id="IPR018062">
    <property type="entry name" value="HTH_AraC-typ_CS"/>
</dbReference>
<feature type="transmembrane region" description="Helical" evidence="4">
    <location>
        <begin position="265"/>
        <end position="285"/>
    </location>
</feature>
<dbReference type="Pfam" id="PF12833">
    <property type="entry name" value="HTH_18"/>
    <property type="match status" value="1"/>
</dbReference>
<dbReference type="Proteomes" id="UP001652445">
    <property type="component" value="Unassembled WGS sequence"/>
</dbReference>
<keyword evidence="7" id="KW-1185">Reference proteome</keyword>
<keyword evidence="4" id="KW-0812">Transmembrane</keyword>
<dbReference type="InterPro" id="IPR009057">
    <property type="entry name" value="Homeodomain-like_sf"/>
</dbReference>
<dbReference type="RefSeq" id="WP_262688565.1">
    <property type="nucleotide sequence ID" value="NZ_JAOQIO010000124.1"/>
</dbReference>
<reference evidence="6 7" key="1">
    <citation type="submission" date="2022-09" db="EMBL/GenBank/DDBJ databases">
        <authorList>
            <person name="Han X.L."/>
            <person name="Wang Q."/>
            <person name="Lu T."/>
        </authorList>
    </citation>
    <scope>NUCLEOTIDE SEQUENCE [LARGE SCALE GENOMIC DNA]</scope>
    <source>
        <strain evidence="6 7">WQ 127069</strain>
    </source>
</reference>
<dbReference type="PROSITE" id="PS00041">
    <property type="entry name" value="HTH_ARAC_FAMILY_1"/>
    <property type="match status" value="1"/>
</dbReference>
<comment type="caution">
    <text evidence="6">The sequence shown here is derived from an EMBL/GenBank/DDBJ whole genome shotgun (WGS) entry which is preliminary data.</text>
</comment>
<proteinExistence type="predicted"/>
<dbReference type="SMART" id="SM00342">
    <property type="entry name" value="HTH_ARAC"/>
    <property type="match status" value="1"/>
</dbReference>
<evidence type="ECO:0000256" key="2">
    <source>
        <dbReference type="ARBA" id="ARBA00023125"/>
    </source>
</evidence>
<evidence type="ECO:0000313" key="6">
    <source>
        <dbReference type="EMBL" id="MCU6797850.1"/>
    </source>
</evidence>
<dbReference type="PANTHER" id="PTHR43280">
    <property type="entry name" value="ARAC-FAMILY TRANSCRIPTIONAL REGULATOR"/>
    <property type="match status" value="1"/>
</dbReference>
<dbReference type="Pfam" id="PF17853">
    <property type="entry name" value="GGDEF_2"/>
    <property type="match status" value="1"/>
</dbReference>
<keyword evidence="4" id="KW-0472">Membrane</keyword>
<evidence type="ECO:0000256" key="3">
    <source>
        <dbReference type="ARBA" id="ARBA00023163"/>
    </source>
</evidence>
<dbReference type="PROSITE" id="PS01124">
    <property type="entry name" value="HTH_ARAC_FAMILY_2"/>
    <property type="match status" value="1"/>
</dbReference>
<evidence type="ECO:0000256" key="4">
    <source>
        <dbReference type="SAM" id="Phobius"/>
    </source>
</evidence>
<evidence type="ECO:0000259" key="5">
    <source>
        <dbReference type="PROSITE" id="PS01124"/>
    </source>
</evidence>
<dbReference type="PRINTS" id="PR00032">
    <property type="entry name" value="HTHARAC"/>
</dbReference>
<name>A0ABT2UTA0_9BACL</name>
<dbReference type="InterPro" id="IPR020449">
    <property type="entry name" value="Tscrpt_reg_AraC-type_HTH"/>
</dbReference>
<protein>
    <submittedName>
        <fullName evidence="6">Helix-turn-helix domain-containing protein</fullName>
    </submittedName>
</protein>